<feature type="domain" description="PDZ" evidence="6">
    <location>
        <begin position="106"/>
        <end position="186"/>
    </location>
</feature>
<dbReference type="GO" id="GO:0008236">
    <property type="term" value="F:serine-type peptidase activity"/>
    <property type="evidence" value="ECO:0007669"/>
    <property type="project" value="UniProtKB-KW"/>
</dbReference>
<dbReference type="InterPro" id="IPR036034">
    <property type="entry name" value="PDZ_sf"/>
</dbReference>
<evidence type="ECO:0000313" key="8">
    <source>
        <dbReference type="Proteomes" id="UP000236723"/>
    </source>
</evidence>
<proteinExistence type="inferred from homology"/>
<dbReference type="NCBIfam" id="TIGR00225">
    <property type="entry name" value="prc"/>
    <property type="match status" value="1"/>
</dbReference>
<dbReference type="PROSITE" id="PS50106">
    <property type="entry name" value="PDZ"/>
    <property type="match status" value="1"/>
</dbReference>
<evidence type="ECO:0000259" key="6">
    <source>
        <dbReference type="PROSITE" id="PS50106"/>
    </source>
</evidence>
<keyword evidence="3 5" id="KW-0378">Hydrolase</keyword>
<dbReference type="CDD" id="cd07560">
    <property type="entry name" value="Peptidase_S41_CPP"/>
    <property type="match status" value="1"/>
</dbReference>
<dbReference type="InterPro" id="IPR041489">
    <property type="entry name" value="PDZ_6"/>
</dbReference>
<comment type="similarity">
    <text evidence="1 5">Belongs to the peptidase S41A family.</text>
</comment>
<protein>
    <submittedName>
        <fullName evidence="7">Carboxyl-terminal processing protease</fullName>
    </submittedName>
</protein>
<evidence type="ECO:0000256" key="5">
    <source>
        <dbReference type="RuleBase" id="RU004404"/>
    </source>
</evidence>
<evidence type="ECO:0000256" key="2">
    <source>
        <dbReference type="ARBA" id="ARBA00022670"/>
    </source>
</evidence>
<dbReference type="CDD" id="cd06782">
    <property type="entry name" value="cpPDZ_CPP-like"/>
    <property type="match status" value="1"/>
</dbReference>
<dbReference type="AlphaFoldDB" id="A0A1H5W6Z8"/>
<reference evidence="8" key="1">
    <citation type="submission" date="2016-10" db="EMBL/GenBank/DDBJ databases">
        <authorList>
            <person name="Varghese N."/>
            <person name="Submissions S."/>
        </authorList>
    </citation>
    <scope>NUCLEOTIDE SEQUENCE [LARGE SCALE GENOMIC DNA]</scope>
    <source>
        <strain evidence="8">DSM 43163</strain>
    </source>
</reference>
<dbReference type="GO" id="GO:0006508">
    <property type="term" value="P:proteolysis"/>
    <property type="evidence" value="ECO:0007669"/>
    <property type="project" value="UniProtKB-KW"/>
</dbReference>
<dbReference type="Gene3D" id="2.30.42.10">
    <property type="match status" value="1"/>
</dbReference>
<accession>A0A1H5W6Z8</accession>
<keyword evidence="2 5" id="KW-0645">Protease</keyword>
<dbReference type="OrthoDB" id="9812068at2"/>
<name>A0A1H5W6Z8_9ACTN</name>
<evidence type="ECO:0000313" key="7">
    <source>
        <dbReference type="EMBL" id="SEF94951.1"/>
    </source>
</evidence>
<dbReference type="SUPFAM" id="SSF50156">
    <property type="entry name" value="PDZ domain-like"/>
    <property type="match status" value="1"/>
</dbReference>
<dbReference type="InterPro" id="IPR029045">
    <property type="entry name" value="ClpP/crotonase-like_dom_sf"/>
</dbReference>
<dbReference type="RefSeq" id="WP_103936827.1">
    <property type="nucleotide sequence ID" value="NZ_FNVO01000002.1"/>
</dbReference>
<dbReference type="Pfam" id="PF17820">
    <property type="entry name" value="PDZ_6"/>
    <property type="match status" value="1"/>
</dbReference>
<dbReference type="Gene3D" id="3.30.750.44">
    <property type="match status" value="1"/>
</dbReference>
<keyword evidence="4 5" id="KW-0720">Serine protease</keyword>
<dbReference type="InterPro" id="IPR004447">
    <property type="entry name" value="Peptidase_S41A"/>
</dbReference>
<keyword evidence="8" id="KW-1185">Reference proteome</keyword>
<dbReference type="InterPro" id="IPR001478">
    <property type="entry name" value="PDZ"/>
</dbReference>
<dbReference type="SUPFAM" id="SSF52096">
    <property type="entry name" value="ClpP/crotonase"/>
    <property type="match status" value="1"/>
</dbReference>
<evidence type="ECO:0000256" key="3">
    <source>
        <dbReference type="ARBA" id="ARBA00022801"/>
    </source>
</evidence>
<dbReference type="InterPro" id="IPR005151">
    <property type="entry name" value="Tail-specific_protease"/>
</dbReference>
<dbReference type="PANTHER" id="PTHR32060:SF30">
    <property type="entry name" value="CARBOXY-TERMINAL PROCESSING PROTEASE CTPA"/>
    <property type="match status" value="1"/>
</dbReference>
<evidence type="ECO:0000256" key="1">
    <source>
        <dbReference type="ARBA" id="ARBA00009179"/>
    </source>
</evidence>
<dbReference type="EMBL" id="FNVO01000002">
    <property type="protein sequence ID" value="SEF94951.1"/>
    <property type="molecule type" value="Genomic_DNA"/>
</dbReference>
<dbReference type="Gene3D" id="3.90.226.10">
    <property type="entry name" value="2-enoyl-CoA Hydratase, Chain A, domain 1"/>
    <property type="match status" value="1"/>
</dbReference>
<dbReference type="GO" id="GO:0004175">
    <property type="term" value="F:endopeptidase activity"/>
    <property type="evidence" value="ECO:0007669"/>
    <property type="project" value="TreeGrafter"/>
</dbReference>
<sequence length="403" mass="42052">MLRLTGRVPRGLTAGGLTRGAALVLVVVCAYGAGVATGAGAPPSAEPSRPGPLDEAAGRIARESALPVGRADLQRAAVDGMLRRLGDRWARYYTAQEYDDERGRLNGRYSGVGLWLGVEEDPAGGPGPVRVASVQPGSAAERAGVRVGDVVARVGDRPVDGWTVGRVAAALRGGPGSAVTLTVRRGSAEHRFRLVRATVRTGDVTVQQRPGDVQLIRVSAFTRGVGRQVRDAVGRQADRHRGGLILDLRGNPGGLLDEAVETSSALLTDGTVVTYERRGAPPRELQVTAPGDGRTPLVVLVDAGTASAAEVVAGSLRDRDRAVIIGSRTYGKGSVQEPVRLRDGSVIELTVGRYRTPSGRDLDGAGIDPDVTVSADHPPEEAVRRADTVLRGLVAAAPTKDRG</sequence>
<dbReference type="GO" id="GO:0030288">
    <property type="term" value="C:outer membrane-bounded periplasmic space"/>
    <property type="evidence" value="ECO:0007669"/>
    <property type="project" value="TreeGrafter"/>
</dbReference>
<dbReference type="SMART" id="SM00245">
    <property type="entry name" value="TSPc"/>
    <property type="match status" value="1"/>
</dbReference>
<organism evidence="7 8">
    <name type="scientific">Thermomonospora echinospora</name>
    <dbReference type="NCBI Taxonomy" id="1992"/>
    <lineage>
        <taxon>Bacteria</taxon>
        <taxon>Bacillati</taxon>
        <taxon>Actinomycetota</taxon>
        <taxon>Actinomycetes</taxon>
        <taxon>Streptosporangiales</taxon>
        <taxon>Thermomonosporaceae</taxon>
        <taxon>Thermomonospora</taxon>
    </lineage>
</organism>
<dbReference type="SMART" id="SM00228">
    <property type="entry name" value="PDZ"/>
    <property type="match status" value="1"/>
</dbReference>
<dbReference type="PANTHER" id="PTHR32060">
    <property type="entry name" value="TAIL-SPECIFIC PROTEASE"/>
    <property type="match status" value="1"/>
</dbReference>
<dbReference type="GO" id="GO:0007165">
    <property type="term" value="P:signal transduction"/>
    <property type="evidence" value="ECO:0007669"/>
    <property type="project" value="TreeGrafter"/>
</dbReference>
<dbReference type="Proteomes" id="UP000236723">
    <property type="component" value="Unassembled WGS sequence"/>
</dbReference>
<gene>
    <name evidence="7" type="ORF">SAMN04489712_102603</name>
</gene>
<evidence type="ECO:0000256" key="4">
    <source>
        <dbReference type="ARBA" id="ARBA00022825"/>
    </source>
</evidence>
<dbReference type="Pfam" id="PF03572">
    <property type="entry name" value="Peptidase_S41"/>
    <property type="match status" value="1"/>
</dbReference>